<dbReference type="EMBL" id="KL198044">
    <property type="protein sequence ID" value="KDQ13406.1"/>
    <property type="molecule type" value="Genomic_DNA"/>
</dbReference>
<dbReference type="PANTHER" id="PTHR28041">
    <property type="entry name" value="54S RIBOSOMAL PROTEIN L25, MITOCHONDRIAL"/>
    <property type="match status" value="1"/>
</dbReference>
<dbReference type="Proteomes" id="UP000027195">
    <property type="component" value="Unassembled WGS sequence"/>
</dbReference>
<keyword evidence="4" id="KW-1185">Reference proteome</keyword>
<evidence type="ECO:0000313" key="4">
    <source>
        <dbReference type="Proteomes" id="UP000027195"/>
    </source>
</evidence>
<dbReference type="AlphaFoldDB" id="A0A067MPA5"/>
<dbReference type="InParanoid" id="A0A067MPA5"/>
<evidence type="ECO:0000313" key="3">
    <source>
        <dbReference type="EMBL" id="KDQ13406.1"/>
    </source>
</evidence>
<dbReference type="PANTHER" id="PTHR28041:SF1">
    <property type="entry name" value="LARGE RIBOSOMAL SUBUNIT PROTEIN ML59"/>
    <property type="match status" value="1"/>
</dbReference>
<feature type="compositionally biased region" description="Low complexity" evidence="1">
    <location>
        <begin position="29"/>
        <end position="47"/>
    </location>
</feature>
<proteinExistence type="predicted"/>
<dbReference type="STRING" id="930990.A0A067MPA5"/>
<name>A0A067MPA5_BOTB1</name>
<accession>A0A067MPA5</accession>
<dbReference type="OrthoDB" id="18529at2759"/>
<gene>
    <name evidence="3" type="ORF">BOTBODRAFT_175709</name>
</gene>
<feature type="region of interest" description="Disordered" evidence="1">
    <location>
        <begin position="150"/>
        <end position="177"/>
    </location>
</feature>
<dbReference type="GO" id="GO:0003735">
    <property type="term" value="F:structural constituent of ribosome"/>
    <property type="evidence" value="ECO:0007669"/>
    <property type="project" value="InterPro"/>
</dbReference>
<feature type="region of interest" description="Disordered" evidence="1">
    <location>
        <begin position="26"/>
        <end position="47"/>
    </location>
</feature>
<feature type="compositionally biased region" description="Basic and acidic residues" evidence="1">
    <location>
        <begin position="150"/>
        <end position="165"/>
    </location>
</feature>
<dbReference type="HOGENOM" id="CLU_1305514_0_0_1"/>
<evidence type="ECO:0000256" key="1">
    <source>
        <dbReference type="SAM" id="MobiDB-lite"/>
    </source>
</evidence>
<protein>
    <recommendedName>
        <fullName evidence="2">Large ribosomal subunit protein mL59 domain-containing protein</fullName>
    </recommendedName>
</protein>
<reference evidence="4" key="1">
    <citation type="journal article" date="2014" name="Proc. Natl. Acad. Sci. U.S.A.">
        <title>Extensive sampling of basidiomycete genomes demonstrates inadequacy of the white-rot/brown-rot paradigm for wood decay fungi.</title>
        <authorList>
            <person name="Riley R."/>
            <person name="Salamov A.A."/>
            <person name="Brown D.W."/>
            <person name="Nagy L.G."/>
            <person name="Floudas D."/>
            <person name="Held B.W."/>
            <person name="Levasseur A."/>
            <person name="Lombard V."/>
            <person name="Morin E."/>
            <person name="Otillar R."/>
            <person name="Lindquist E.A."/>
            <person name="Sun H."/>
            <person name="LaButti K.M."/>
            <person name="Schmutz J."/>
            <person name="Jabbour D."/>
            <person name="Luo H."/>
            <person name="Baker S.E."/>
            <person name="Pisabarro A.G."/>
            <person name="Walton J.D."/>
            <person name="Blanchette R.A."/>
            <person name="Henrissat B."/>
            <person name="Martin F."/>
            <person name="Cullen D."/>
            <person name="Hibbett D.S."/>
            <person name="Grigoriev I.V."/>
        </authorList>
    </citation>
    <scope>NUCLEOTIDE SEQUENCE [LARGE SCALE GENOMIC DNA]</scope>
    <source>
        <strain evidence="4">FD-172 SS1</strain>
    </source>
</reference>
<dbReference type="InterPro" id="IPR037507">
    <property type="entry name" value="Ribosomal_mL59"/>
</dbReference>
<feature type="domain" description="Large ribosomal subunit protein mL59" evidence="2">
    <location>
        <begin position="12"/>
        <end position="160"/>
    </location>
</feature>
<dbReference type="GO" id="GO:0005762">
    <property type="term" value="C:mitochondrial large ribosomal subunit"/>
    <property type="evidence" value="ECO:0007669"/>
    <property type="project" value="InterPro"/>
</dbReference>
<evidence type="ECO:0000259" key="2">
    <source>
        <dbReference type="Pfam" id="PF18126"/>
    </source>
</evidence>
<dbReference type="InterPro" id="IPR040922">
    <property type="entry name" value="Ribosomal_mL59_dom"/>
</dbReference>
<dbReference type="Pfam" id="PF18126">
    <property type="entry name" value="Mitoc_mL59"/>
    <property type="match status" value="1"/>
</dbReference>
<sequence>MTSKLLPRASIVHNFFTREIEHAAKTLGTTSTSTPTTSTTSASSATPHRVLNPFIPRRNEASGRWAPPRYSLRRQADLFKRARELGVEGLLPAGPKTHSVNPEPSRATAALGGAPVPAILWEGAPKEKISKGLYGGRRTMFKGHKWERELAERERGKKERREERLKKKMERAGATPV</sequence>
<organism evidence="3 4">
    <name type="scientific">Botryobasidium botryosum (strain FD-172 SS1)</name>
    <dbReference type="NCBI Taxonomy" id="930990"/>
    <lineage>
        <taxon>Eukaryota</taxon>
        <taxon>Fungi</taxon>
        <taxon>Dikarya</taxon>
        <taxon>Basidiomycota</taxon>
        <taxon>Agaricomycotina</taxon>
        <taxon>Agaricomycetes</taxon>
        <taxon>Cantharellales</taxon>
        <taxon>Botryobasidiaceae</taxon>
        <taxon>Botryobasidium</taxon>
    </lineage>
</organism>